<proteinExistence type="predicted"/>
<evidence type="ECO:0000313" key="2">
    <source>
        <dbReference type="Proteomes" id="UP000198981"/>
    </source>
</evidence>
<dbReference type="STRING" id="1960309.SAMN03159343_4048"/>
<dbReference type="AlphaFoldDB" id="A0A1G4Z493"/>
<dbReference type="Proteomes" id="UP000198981">
    <property type="component" value="Unassembled WGS sequence"/>
</dbReference>
<evidence type="ECO:0000313" key="1">
    <source>
        <dbReference type="EMBL" id="SCX60068.1"/>
    </source>
</evidence>
<gene>
    <name evidence="1" type="ORF">SAMN03159343_4048</name>
</gene>
<protein>
    <submittedName>
        <fullName evidence="1">Uncharacterized protein</fullName>
    </submittedName>
</protein>
<keyword evidence="2" id="KW-1185">Reference proteome</keyword>
<organism evidence="1 2">
    <name type="scientific">Klenkia marina</name>
    <dbReference type="NCBI Taxonomy" id="1960309"/>
    <lineage>
        <taxon>Bacteria</taxon>
        <taxon>Bacillati</taxon>
        <taxon>Actinomycetota</taxon>
        <taxon>Actinomycetes</taxon>
        <taxon>Geodermatophilales</taxon>
        <taxon>Geodermatophilaceae</taxon>
        <taxon>Klenkia</taxon>
    </lineage>
</organism>
<name>A0A1G4Z493_9ACTN</name>
<reference evidence="2" key="1">
    <citation type="submission" date="2016-10" db="EMBL/GenBank/DDBJ databases">
        <authorList>
            <person name="Varghese N."/>
            <person name="Submissions S."/>
        </authorList>
    </citation>
    <scope>NUCLEOTIDE SEQUENCE [LARGE SCALE GENOMIC DNA]</scope>
    <source>
        <strain evidence="2">DSM 45722</strain>
    </source>
</reference>
<dbReference type="EMBL" id="FMUH01000008">
    <property type="protein sequence ID" value="SCX60068.1"/>
    <property type="molecule type" value="Genomic_DNA"/>
</dbReference>
<sequence length="77" mass="8051">MRRPVRGTVHTVALRGPSAATCHVGCVEPARGSRREDVVPRAGDPLRPAVASVLYGRTTSIGVMPSSGGRSKPSTWA</sequence>
<accession>A0A1G4Z493</accession>